<dbReference type="PANTHER" id="PTHR31111:SF136">
    <property type="entry name" value="F-BOX ASSOCIATED DOMAIN-CONTAINING PROTEIN"/>
    <property type="match status" value="1"/>
</dbReference>
<accession>A0ABC9EBW5</accession>
<dbReference type="Pfam" id="PF08268">
    <property type="entry name" value="FBA_3"/>
    <property type="match status" value="1"/>
</dbReference>
<feature type="domain" description="F-box" evidence="1">
    <location>
        <begin position="2"/>
        <end position="47"/>
    </location>
</feature>
<dbReference type="CDD" id="cd22157">
    <property type="entry name" value="F-box_AtFBW1-like"/>
    <property type="match status" value="1"/>
</dbReference>
<dbReference type="InterPro" id="IPR013187">
    <property type="entry name" value="F-box-assoc_dom_typ3"/>
</dbReference>
<protein>
    <recommendedName>
        <fullName evidence="1">F-box domain-containing protein</fullName>
    </recommendedName>
</protein>
<evidence type="ECO:0000313" key="3">
    <source>
        <dbReference type="Proteomes" id="UP001497457"/>
    </source>
</evidence>
<gene>
    <name evidence="2" type="ORF">URODEC1_LOCUS93634</name>
</gene>
<dbReference type="InterPro" id="IPR017451">
    <property type="entry name" value="F-box-assoc_interact_dom"/>
</dbReference>
<dbReference type="PANTHER" id="PTHR31111">
    <property type="entry name" value="BNAA05G37150D PROTEIN-RELATED"/>
    <property type="match status" value="1"/>
</dbReference>
<dbReference type="InterPro" id="IPR001810">
    <property type="entry name" value="F-box_dom"/>
</dbReference>
<sequence length="373" mass="41884">MEGAAVSLPEDIIFDVLSRLPVKPLCRFRCVSKEWRALISGEAFVAAQKSRAASLLVGVFSSSSRCTDEHKLELRVMDMDGSVLRVFKDVVTTLLLPTRLDLVCVYGIRGGATIIDPAAGRVSTVGKHNPNTPMRIWHYSFGRETPSGAYKLLRIQKSFNDDHGQLCEIAMIDDSGAEPTWRQRPAPPFVTDRYSGRKATVIGTLYFMAHTSGGRRESWNRIAAFDLKSEEWTETINGPPMGQCKDGTIALAEFKATLNMVQTVRTPAYDDGHGLCTNIWALIDSKKSIWIKQYTIEIPRNLFLHRVLDVLSDGRILLLNSFWKQEKNVFSHRSALRYIIQFYNPSTKAVTDIMEMAEEFGVTMSFYTGSLLS</sequence>
<evidence type="ECO:0000259" key="1">
    <source>
        <dbReference type="PROSITE" id="PS50181"/>
    </source>
</evidence>
<dbReference type="AlphaFoldDB" id="A0ABC9EBW5"/>
<dbReference type="PROSITE" id="PS50181">
    <property type="entry name" value="FBOX"/>
    <property type="match status" value="1"/>
</dbReference>
<name>A0ABC9EBW5_9POAL</name>
<evidence type="ECO:0000313" key="2">
    <source>
        <dbReference type="EMBL" id="CAL5054153.1"/>
    </source>
</evidence>
<dbReference type="Proteomes" id="UP001497457">
    <property type="component" value="Chromosome 36b"/>
</dbReference>
<proteinExistence type="predicted"/>
<dbReference type="NCBIfam" id="TIGR01640">
    <property type="entry name" value="F_box_assoc_1"/>
    <property type="match status" value="1"/>
</dbReference>
<dbReference type="Pfam" id="PF00646">
    <property type="entry name" value="F-box"/>
    <property type="match status" value="1"/>
</dbReference>
<dbReference type="SMART" id="SM00256">
    <property type="entry name" value="FBOX"/>
    <property type="match status" value="1"/>
</dbReference>
<dbReference type="EMBL" id="OZ075146">
    <property type="protein sequence ID" value="CAL5054153.1"/>
    <property type="molecule type" value="Genomic_DNA"/>
</dbReference>
<keyword evidence="3" id="KW-1185">Reference proteome</keyword>
<dbReference type="InterPro" id="IPR036047">
    <property type="entry name" value="F-box-like_dom_sf"/>
</dbReference>
<organism evidence="2 3">
    <name type="scientific">Urochloa decumbens</name>
    <dbReference type="NCBI Taxonomy" id="240449"/>
    <lineage>
        <taxon>Eukaryota</taxon>
        <taxon>Viridiplantae</taxon>
        <taxon>Streptophyta</taxon>
        <taxon>Embryophyta</taxon>
        <taxon>Tracheophyta</taxon>
        <taxon>Spermatophyta</taxon>
        <taxon>Magnoliopsida</taxon>
        <taxon>Liliopsida</taxon>
        <taxon>Poales</taxon>
        <taxon>Poaceae</taxon>
        <taxon>PACMAD clade</taxon>
        <taxon>Panicoideae</taxon>
        <taxon>Panicodae</taxon>
        <taxon>Paniceae</taxon>
        <taxon>Melinidinae</taxon>
        <taxon>Urochloa</taxon>
    </lineage>
</organism>
<dbReference type="SUPFAM" id="SSF81383">
    <property type="entry name" value="F-box domain"/>
    <property type="match status" value="1"/>
</dbReference>
<reference evidence="2" key="1">
    <citation type="submission" date="2024-10" db="EMBL/GenBank/DDBJ databases">
        <authorList>
            <person name="Ryan C."/>
        </authorList>
    </citation>
    <scope>NUCLEOTIDE SEQUENCE [LARGE SCALE GENOMIC DNA]</scope>
</reference>
<dbReference type="Gene3D" id="1.20.1280.50">
    <property type="match status" value="1"/>
</dbReference>